<organism evidence="2 3">
    <name type="scientific">Parabacteroides gordonii MS-1 = DSM 23371</name>
    <dbReference type="NCBI Taxonomy" id="1203610"/>
    <lineage>
        <taxon>Bacteria</taxon>
        <taxon>Pseudomonadati</taxon>
        <taxon>Bacteroidota</taxon>
        <taxon>Bacteroidia</taxon>
        <taxon>Bacteroidales</taxon>
        <taxon>Tannerellaceae</taxon>
        <taxon>Parabacteroides</taxon>
    </lineage>
</organism>
<dbReference type="PATRIC" id="fig|1203610.3.peg.3701"/>
<evidence type="ECO:0000313" key="2">
    <source>
        <dbReference type="EMBL" id="KKB54050.1"/>
    </source>
</evidence>
<name>A0A0F5J987_9BACT</name>
<dbReference type="Pfam" id="PF17145">
    <property type="entry name" value="DUF5119"/>
    <property type="match status" value="1"/>
</dbReference>
<keyword evidence="3" id="KW-1185">Reference proteome</keyword>
<comment type="caution">
    <text evidence="2">The sequence shown here is derived from an EMBL/GenBank/DDBJ whole genome shotgun (WGS) entry which is preliminary data.</text>
</comment>
<evidence type="ECO:0008006" key="4">
    <source>
        <dbReference type="Google" id="ProtNLM"/>
    </source>
</evidence>
<reference evidence="2 3" key="1">
    <citation type="submission" date="2013-04" db="EMBL/GenBank/DDBJ databases">
        <title>The Genome Sequence of Parabacteroides gordonii DSM 23371.</title>
        <authorList>
            <consortium name="The Broad Institute Genomics Platform"/>
            <person name="Earl A."/>
            <person name="Ward D."/>
            <person name="Feldgarden M."/>
            <person name="Gevers D."/>
            <person name="Martens E."/>
            <person name="Sakamoto M."/>
            <person name="Benno Y."/>
            <person name="Suzuki N."/>
            <person name="Matsunaga N."/>
            <person name="Koshihara K."/>
            <person name="Seki M."/>
            <person name="Komiya H."/>
            <person name="Walker B."/>
            <person name="Young S."/>
            <person name="Zeng Q."/>
            <person name="Gargeya S."/>
            <person name="Fitzgerald M."/>
            <person name="Haas B."/>
            <person name="Abouelleil A."/>
            <person name="Allen A.W."/>
            <person name="Alvarado L."/>
            <person name="Arachchi H.M."/>
            <person name="Berlin A.M."/>
            <person name="Chapman S.B."/>
            <person name="Gainer-Dewar J."/>
            <person name="Goldberg J."/>
            <person name="Griggs A."/>
            <person name="Gujja S."/>
            <person name="Hansen M."/>
            <person name="Howarth C."/>
            <person name="Imamovic A."/>
            <person name="Ireland A."/>
            <person name="Larimer J."/>
            <person name="McCowan C."/>
            <person name="Murphy C."/>
            <person name="Pearson M."/>
            <person name="Poon T.W."/>
            <person name="Priest M."/>
            <person name="Roberts A."/>
            <person name="Saif S."/>
            <person name="Shea T."/>
            <person name="Sisk P."/>
            <person name="Sykes S."/>
            <person name="Wortman J."/>
            <person name="Nusbaum C."/>
            <person name="Birren B."/>
        </authorList>
    </citation>
    <scope>NUCLEOTIDE SEQUENCE [LARGE SCALE GENOMIC DNA]</scope>
    <source>
        <strain evidence="2 3">MS-1</strain>
    </source>
</reference>
<dbReference type="PROSITE" id="PS51257">
    <property type="entry name" value="PROKAR_LIPOPROTEIN"/>
    <property type="match status" value="1"/>
</dbReference>
<keyword evidence="1" id="KW-0472">Membrane</keyword>
<dbReference type="EMBL" id="AQHW01000017">
    <property type="protein sequence ID" value="KKB54050.1"/>
    <property type="molecule type" value="Genomic_DNA"/>
</dbReference>
<gene>
    <name evidence="2" type="ORF">HMPREF1536_03631</name>
</gene>
<evidence type="ECO:0000256" key="1">
    <source>
        <dbReference type="SAM" id="Phobius"/>
    </source>
</evidence>
<feature type="transmembrane region" description="Helical" evidence="1">
    <location>
        <begin position="6"/>
        <end position="24"/>
    </location>
</feature>
<accession>A0A0F5J987</accession>
<dbReference type="STRING" id="1203610.HMPREF1536_03631"/>
<sequence length="298" mass="32547">MSDRDIYVWGLSLSVFMLLATVVFSSCRKEETDPVVSVGNVRLAYNWDKLPAEIKSGEGMSLRFYGADGQVYDRQSDTVSFSGELPEGTYRVLLRNRPTPGIGFRGDDCYETAEAYLTADSRAAESAGQPGWLFAASLARCEVSAARPVELSVVPRPMVHRIAFSLKITGRPVEDVSACLLNVATALNLSTGKSVTSSGGEVVIPVERTGGQFAGQVRIFGLLNDPAVEKKNLKLTIRYADNTGKTIELDISDQLDDLHEGVGSDVEIEVNVDADDVRWTVRIIEWKNEKGPDIPVEL</sequence>
<dbReference type="Proteomes" id="UP000033035">
    <property type="component" value="Unassembled WGS sequence"/>
</dbReference>
<protein>
    <recommendedName>
        <fullName evidence="4">DUF5119 domain-containing protein</fullName>
    </recommendedName>
</protein>
<dbReference type="InterPro" id="IPR033410">
    <property type="entry name" value="DUF5119"/>
</dbReference>
<evidence type="ECO:0000313" key="3">
    <source>
        <dbReference type="Proteomes" id="UP000033035"/>
    </source>
</evidence>
<dbReference type="HOGENOM" id="CLU_933343_0_0_10"/>
<keyword evidence="1" id="KW-0812">Transmembrane</keyword>
<proteinExistence type="predicted"/>
<dbReference type="AlphaFoldDB" id="A0A0F5J987"/>
<keyword evidence="1" id="KW-1133">Transmembrane helix</keyword>
<dbReference type="RefSeq" id="WP_028726720.1">
    <property type="nucleotide sequence ID" value="NZ_AUAE01000010.1"/>
</dbReference>